<evidence type="ECO:0000256" key="8">
    <source>
        <dbReference type="PIRSR" id="PIRSR000137-2"/>
    </source>
</evidence>
<dbReference type="OrthoDB" id="269227at2759"/>
<feature type="domain" description="Glucose-methanol-choline oxidoreductase N-terminal" evidence="10">
    <location>
        <begin position="322"/>
        <end position="336"/>
    </location>
</feature>
<evidence type="ECO:0000256" key="3">
    <source>
        <dbReference type="ARBA" id="ARBA00022630"/>
    </source>
</evidence>
<feature type="active site" description="Proton acceptor" evidence="7">
    <location>
        <position position="615"/>
    </location>
</feature>
<sequence>MYPLAFKLFVGLAFLSNAGASITTSPEAFLLNDFDFIVEEVQRQAGLTQGIAVGTRLSENAKYMVGIIDSGQYLRGDPLITTPANFGHMVYNSKYDHMFLSVPQPGLNNRSHTAIRGKNLGGCSGTNFLLWTRASKEEYDILSHFGDQSWSWKGLLPCFLKTENYGSFLSSKLFYSPGEVLYQLKNFFTWLLKGSTSRLHGKGGPIHVNHPNPYYNTTKPFVHAMNNAGIPSFSDPLSGDIFGIGQVPMSMVKHTGMRVTSVAAYLEPNINRKNLIVLTSSKVTRLIFAGTSEPFTVTAIQFVSNNKTYIVSVRREVVLSAGSIQTPQVLEHSGIGNPEILQKHDIKPVVKLPGVGENLQEHLSSTLVYTLKPGQHSFDEFFKNPAFAADQQAIYDTNRTGILTTSWSTIAFTPLQTIFSNDTVKSLLQSLVAELNSRSKHLPLTDMQYGIQRQWLEEGRITQSEILLGHMGGLFGDPPSDRNKITMLMVLLHPFSRGSVHISSPDPLSPPLIDYNFLDFDFDAKLLAKMAQFIHSALIKSDPMMEVVEELLFPRPEILKDNQATENHVRNTAITIQHPVGSAPMAPRELGGVVYGLTNVRVVDASVITMQLSMHPQATIYAIAEKAAGMILKSIQLKEEL</sequence>
<evidence type="ECO:0000256" key="6">
    <source>
        <dbReference type="ARBA" id="ARBA00023002"/>
    </source>
</evidence>
<dbReference type="HOGENOM" id="CLU_002865_6_0_1"/>
<dbReference type="Gene3D" id="3.50.50.60">
    <property type="entry name" value="FAD/NAD(P)-binding domain"/>
    <property type="match status" value="1"/>
</dbReference>
<evidence type="ECO:0000256" key="2">
    <source>
        <dbReference type="ARBA" id="ARBA00010790"/>
    </source>
</evidence>
<comment type="cofactor">
    <cofactor evidence="1 8">
        <name>FAD</name>
        <dbReference type="ChEBI" id="CHEBI:57692"/>
    </cofactor>
</comment>
<accession>A0A0C9TDU7</accession>
<organism evidence="11 12">
    <name type="scientific">Sphaerobolus stellatus (strain SS14)</name>
    <dbReference type="NCBI Taxonomy" id="990650"/>
    <lineage>
        <taxon>Eukaryota</taxon>
        <taxon>Fungi</taxon>
        <taxon>Dikarya</taxon>
        <taxon>Basidiomycota</taxon>
        <taxon>Agaricomycotina</taxon>
        <taxon>Agaricomycetes</taxon>
        <taxon>Phallomycetidae</taxon>
        <taxon>Geastrales</taxon>
        <taxon>Sphaerobolaceae</taxon>
        <taxon>Sphaerobolus</taxon>
    </lineage>
</organism>
<evidence type="ECO:0000313" key="11">
    <source>
        <dbReference type="EMBL" id="KIJ27388.1"/>
    </source>
</evidence>
<evidence type="ECO:0000256" key="4">
    <source>
        <dbReference type="ARBA" id="ARBA00022729"/>
    </source>
</evidence>
<protein>
    <submittedName>
        <fullName evidence="11">GMC oxidoreductase</fullName>
    </submittedName>
</protein>
<dbReference type="PROSITE" id="PS00624">
    <property type="entry name" value="GMC_OXRED_2"/>
    <property type="match status" value="1"/>
</dbReference>
<evidence type="ECO:0000256" key="9">
    <source>
        <dbReference type="SAM" id="SignalP"/>
    </source>
</evidence>
<feature type="binding site" evidence="8">
    <location>
        <begin position="616"/>
        <end position="617"/>
    </location>
    <ligand>
        <name>FAD</name>
        <dbReference type="ChEBI" id="CHEBI:57692"/>
    </ligand>
</feature>
<dbReference type="Pfam" id="PF00732">
    <property type="entry name" value="GMC_oxred_N"/>
    <property type="match status" value="1"/>
</dbReference>
<name>A0A0C9TDU7_SPHS4</name>
<evidence type="ECO:0000256" key="5">
    <source>
        <dbReference type="ARBA" id="ARBA00022827"/>
    </source>
</evidence>
<dbReference type="Pfam" id="PF05199">
    <property type="entry name" value="GMC_oxred_C"/>
    <property type="match status" value="1"/>
</dbReference>
<comment type="similarity">
    <text evidence="2">Belongs to the GMC oxidoreductase family.</text>
</comment>
<keyword evidence="5 8" id="KW-0274">FAD</keyword>
<dbReference type="InterPro" id="IPR036188">
    <property type="entry name" value="FAD/NAD-bd_sf"/>
</dbReference>
<dbReference type="Proteomes" id="UP000054279">
    <property type="component" value="Unassembled WGS sequence"/>
</dbReference>
<feature type="active site" description="Proton donor" evidence="7">
    <location>
        <position position="578"/>
    </location>
</feature>
<dbReference type="AlphaFoldDB" id="A0A0C9TDU7"/>
<evidence type="ECO:0000256" key="7">
    <source>
        <dbReference type="PIRSR" id="PIRSR000137-1"/>
    </source>
</evidence>
<dbReference type="InterPro" id="IPR000172">
    <property type="entry name" value="GMC_OxRdtase_N"/>
</dbReference>
<dbReference type="PANTHER" id="PTHR11552:SF201">
    <property type="entry name" value="GLUCOSE-METHANOL-CHOLINE OXIDOREDUCTASE N-TERMINAL DOMAIN-CONTAINING PROTEIN"/>
    <property type="match status" value="1"/>
</dbReference>
<dbReference type="GO" id="GO:0050660">
    <property type="term" value="F:flavin adenine dinucleotide binding"/>
    <property type="evidence" value="ECO:0007669"/>
    <property type="project" value="InterPro"/>
</dbReference>
<keyword evidence="12" id="KW-1185">Reference proteome</keyword>
<feature type="chain" id="PRO_5002203726" evidence="9">
    <location>
        <begin position="21"/>
        <end position="641"/>
    </location>
</feature>
<keyword evidence="6" id="KW-0560">Oxidoreductase</keyword>
<dbReference type="PANTHER" id="PTHR11552">
    <property type="entry name" value="GLUCOSE-METHANOL-CHOLINE GMC OXIDOREDUCTASE"/>
    <property type="match status" value="1"/>
</dbReference>
<evidence type="ECO:0000259" key="10">
    <source>
        <dbReference type="PROSITE" id="PS00624"/>
    </source>
</evidence>
<reference evidence="11 12" key="1">
    <citation type="submission" date="2014-06" db="EMBL/GenBank/DDBJ databases">
        <title>Evolutionary Origins and Diversification of the Mycorrhizal Mutualists.</title>
        <authorList>
            <consortium name="DOE Joint Genome Institute"/>
            <consortium name="Mycorrhizal Genomics Consortium"/>
            <person name="Kohler A."/>
            <person name="Kuo A."/>
            <person name="Nagy L.G."/>
            <person name="Floudas D."/>
            <person name="Copeland A."/>
            <person name="Barry K.W."/>
            <person name="Cichocki N."/>
            <person name="Veneault-Fourrey C."/>
            <person name="LaButti K."/>
            <person name="Lindquist E.A."/>
            <person name="Lipzen A."/>
            <person name="Lundell T."/>
            <person name="Morin E."/>
            <person name="Murat C."/>
            <person name="Riley R."/>
            <person name="Ohm R."/>
            <person name="Sun H."/>
            <person name="Tunlid A."/>
            <person name="Henrissat B."/>
            <person name="Grigoriev I.V."/>
            <person name="Hibbett D.S."/>
            <person name="Martin F."/>
        </authorList>
    </citation>
    <scope>NUCLEOTIDE SEQUENCE [LARGE SCALE GENOMIC DNA]</scope>
    <source>
        <strain evidence="11 12">SS14</strain>
    </source>
</reference>
<feature type="binding site" evidence="8">
    <location>
        <position position="283"/>
    </location>
    <ligand>
        <name>FAD</name>
        <dbReference type="ChEBI" id="CHEBI:57692"/>
    </ligand>
</feature>
<keyword evidence="4 9" id="KW-0732">Signal</keyword>
<evidence type="ECO:0000256" key="1">
    <source>
        <dbReference type="ARBA" id="ARBA00001974"/>
    </source>
</evidence>
<feature type="signal peptide" evidence="9">
    <location>
        <begin position="1"/>
        <end position="20"/>
    </location>
</feature>
<gene>
    <name evidence="11" type="ORF">M422DRAFT_271451</name>
</gene>
<proteinExistence type="inferred from homology"/>
<dbReference type="SUPFAM" id="SSF54373">
    <property type="entry name" value="FAD-linked reductases, C-terminal domain"/>
    <property type="match status" value="1"/>
</dbReference>
<evidence type="ECO:0000313" key="12">
    <source>
        <dbReference type="Proteomes" id="UP000054279"/>
    </source>
</evidence>
<dbReference type="SUPFAM" id="SSF51905">
    <property type="entry name" value="FAD/NAD(P)-binding domain"/>
    <property type="match status" value="1"/>
</dbReference>
<dbReference type="EMBL" id="KN837337">
    <property type="protein sequence ID" value="KIJ27388.1"/>
    <property type="molecule type" value="Genomic_DNA"/>
</dbReference>
<dbReference type="InterPro" id="IPR012132">
    <property type="entry name" value="GMC_OxRdtase"/>
</dbReference>
<dbReference type="InterPro" id="IPR007867">
    <property type="entry name" value="GMC_OxRtase_C"/>
</dbReference>
<dbReference type="GO" id="GO:0016614">
    <property type="term" value="F:oxidoreductase activity, acting on CH-OH group of donors"/>
    <property type="evidence" value="ECO:0007669"/>
    <property type="project" value="InterPro"/>
</dbReference>
<keyword evidence="3" id="KW-0285">Flavoprotein</keyword>
<dbReference type="Gene3D" id="3.30.560.10">
    <property type="entry name" value="Glucose Oxidase, domain 3"/>
    <property type="match status" value="1"/>
</dbReference>
<dbReference type="PIRSF" id="PIRSF000137">
    <property type="entry name" value="Alcohol_oxidase"/>
    <property type="match status" value="1"/>
</dbReference>